<feature type="chain" id="PRO_5040507889" evidence="1">
    <location>
        <begin position="18"/>
        <end position="90"/>
    </location>
</feature>
<evidence type="ECO:0000256" key="1">
    <source>
        <dbReference type="SAM" id="SignalP"/>
    </source>
</evidence>
<protein>
    <submittedName>
        <fullName evidence="2">Uncharacterized protein</fullName>
    </submittedName>
</protein>
<name>A0A9P5HN15_9HYPO</name>
<evidence type="ECO:0000313" key="2">
    <source>
        <dbReference type="EMBL" id="KAF7556560.1"/>
    </source>
</evidence>
<feature type="signal peptide" evidence="1">
    <location>
        <begin position="1"/>
        <end position="17"/>
    </location>
</feature>
<dbReference type="Proteomes" id="UP000722485">
    <property type="component" value="Unassembled WGS sequence"/>
</dbReference>
<gene>
    <name evidence="2" type="ORF">G7Z17_g1363</name>
</gene>
<organism evidence="2 3">
    <name type="scientific">Cylindrodendrum hubeiense</name>
    <dbReference type="NCBI Taxonomy" id="595255"/>
    <lineage>
        <taxon>Eukaryota</taxon>
        <taxon>Fungi</taxon>
        <taxon>Dikarya</taxon>
        <taxon>Ascomycota</taxon>
        <taxon>Pezizomycotina</taxon>
        <taxon>Sordariomycetes</taxon>
        <taxon>Hypocreomycetidae</taxon>
        <taxon>Hypocreales</taxon>
        <taxon>Nectriaceae</taxon>
        <taxon>Cylindrodendrum</taxon>
    </lineage>
</organism>
<keyword evidence="3" id="KW-1185">Reference proteome</keyword>
<keyword evidence="1" id="KW-0732">Signal</keyword>
<sequence length="90" mass="8873">MKSFAVITTMLLSSAFAAPGAGSTAKATAASDGDSVPASGDRVALPAEYAKLLNPGTKISAAIASATAHINGIPQNDFVNVIQSASDPSP</sequence>
<evidence type="ECO:0000313" key="3">
    <source>
        <dbReference type="Proteomes" id="UP000722485"/>
    </source>
</evidence>
<dbReference type="AlphaFoldDB" id="A0A9P5HN15"/>
<dbReference type="EMBL" id="JAANBB010000011">
    <property type="protein sequence ID" value="KAF7556560.1"/>
    <property type="molecule type" value="Genomic_DNA"/>
</dbReference>
<comment type="caution">
    <text evidence="2">The sequence shown here is derived from an EMBL/GenBank/DDBJ whole genome shotgun (WGS) entry which is preliminary data.</text>
</comment>
<reference evidence="2" key="1">
    <citation type="submission" date="2020-03" db="EMBL/GenBank/DDBJ databases">
        <title>Draft Genome Sequence of Cylindrodendrum hubeiense.</title>
        <authorList>
            <person name="Buettner E."/>
            <person name="Kellner H."/>
        </authorList>
    </citation>
    <scope>NUCLEOTIDE SEQUENCE</scope>
    <source>
        <strain evidence="2">IHI 201604</strain>
    </source>
</reference>
<accession>A0A9P5HN15</accession>
<proteinExistence type="predicted"/>